<dbReference type="SMART" id="SM00360">
    <property type="entry name" value="RRM"/>
    <property type="match status" value="1"/>
</dbReference>
<feature type="compositionally biased region" description="Low complexity" evidence="6">
    <location>
        <begin position="268"/>
        <end position="279"/>
    </location>
</feature>
<dbReference type="PANTHER" id="PTHR13112:SF0">
    <property type="entry name" value="FI21285P1"/>
    <property type="match status" value="1"/>
</dbReference>
<keyword evidence="5" id="KW-0694">RNA-binding</keyword>
<feature type="region of interest" description="Disordered" evidence="6">
    <location>
        <begin position="522"/>
        <end position="586"/>
    </location>
</feature>
<dbReference type="Pfam" id="PF03467">
    <property type="entry name" value="Smg4_UPF3"/>
    <property type="match status" value="1"/>
</dbReference>
<evidence type="ECO:0000256" key="2">
    <source>
        <dbReference type="ARBA" id="ARBA00005991"/>
    </source>
</evidence>
<reference evidence="8 9" key="1">
    <citation type="journal article" date="2018" name="BMC Genomics">
        <title>Comparative genome analyses reveal sequence features reflecting distinct modes of host-adaptation between dicot and monocot powdery mildew.</title>
        <authorList>
            <person name="Wu Y."/>
            <person name="Ma X."/>
            <person name="Pan Z."/>
            <person name="Kale S.D."/>
            <person name="Song Y."/>
            <person name="King H."/>
            <person name="Zhang Q."/>
            <person name="Presley C."/>
            <person name="Deng X."/>
            <person name="Wei C.I."/>
            <person name="Xiao S."/>
        </authorList>
    </citation>
    <scope>NUCLEOTIDE SEQUENCE [LARGE SCALE GENOMIC DNA]</scope>
    <source>
        <strain evidence="8">UMSG1</strain>
    </source>
</reference>
<evidence type="ECO:0000256" key="5">
    <source>
        <dbReference type="PROSITE-ProRule" id="PRU00176"/>
    </source>
</evidence>
<gene>
    <name evidence="8" type="ORF">GcM1_239077</name>
</gene>
<dbReference type="Gene3D" id="3.30.70.330">
    <property type="match status" value="2"/>
</dbReference>
<dbReference type="EMBL" id="MCBS01023947">
    <property type="protein sequence ID" value="RKF74479.1"/>
    <property type="molecule type" value="Genomic_DNA"/>
</dbReference>
<dbReference type="InterPro" id="IPR039722">
    <property type="entry name" value="Upf3"/>
</dbReference>
<dbReference type="PANTHER" id="PTHR13112">
    <property type="entry name" value="UPF3 REGULATOR OF NONSENSE TRANSCRIPTS-LIKE PROTEIN"/>
    <property type="match status" value="1"/>
</dbReference>
<comment type="subcellular location">
    <subcellularLocation>
        <location evidence="1">Nucleus</location>
    </subcellularLocation>
</comment>
<dbReference type="GO" id="GO:0003729">
    <property type="term" value="F:mRNA binding"/>
    <property type="evidence" value="ECO:0007669"/>
    <property type="project" value="TreeGrafter"/>
</dbReference>
<dbReference type="SUPFAM" id="SSF54928">
    <property type="entry name" value="RNA-binding domain, RBD"/>
    <property type="match status" value="2"/>
</dbReference>
<evidence type="ECO:0000313" key="8">
    <source>
        <dbReference type="EMBL" id="RKF74479.1"/>
    </source>
</evidence>
<evidence type="ECO:0000259" key="7">
    <source>
        <dbReference type="PROSITE" id="PS50102"/>
    </source>
</evidence>
<dbReference type="InterPro" id="IPR005120">
    <property type="entry name" value="UPF3_dom"/>
</dbReference>
<dbReference type="GO" id="GO:0005730">
    <property type="term" value="C:nucleolus"/>
    <property type="evidence" value="ECO:0007669"/>
    <property type="project" value="TreeGrafter"/>
</dbReference>
<comment type="caution">
    <text evidence="8">The sequence shown here is derived from an EMBL/GenBank/DDBJ whole genome shotgun (WGS) entry which is preliminary data.</text>
</comment>
<feature type="compositionally biased region" description="Polar residues" evidence="6">
    <location>
        <begin position="555"/>
        <end position="570"/>
    </location>
</feature>
<organism evidence="8 9">
    <name type="scientific">Golovinomyces cichoracearum</name>
    <dbReference type="NCBI Taxonomy" id="62708"/>
    <lineage>
        <taxon>Eukaryota</taxon>
        <taxon>Fungi</taxon>
        <taxon>Dikarya</taxon>
        <taxon>Ascomycota</taxon>
        <taxon>Pezizomycotina</taxon>
        <taxon>Leotiomycetes</taxon>
        <taxon>Erysiphales</taxon>
        <taxon>Erysiphaceae</taxon>
        <taxon>Golovinomyces</taxon>
    </lineage>
</organism>
<accession>A0A420IIV5</accession>
<dbReference type="InterPro" id="IPR000504">
    <property type="entry name" value="RRM_dom"/>
</dbReference>
<evidence type="ECO:0000256" key="6">
    <source>
        <dbReference type="SAM" id="MobiDB-lite"/>
    </source>
</evidence>
<evidence type="ECO:0000313" key="9">
    <source>
        <dbReference type="Proteomes" id="UP000285326"/>
    </source>
</evidence>
<name>A0A420IIV5_9PEZI</name>
<feature type="compositionally biased region" description="Polar residues" evidence="6">
    <location>
        <begin position="577"/>
        <end position="586"/>
    </location>
</feature>
<feature type="compositionally biased region" description="Basic and acidic residues" evidence="6">
    <location>
        <begin position="237"/>
        <end position="263"/>
    </location>
</feature>
<dbReference type="GO" id="GO:0000184">
    <property type="term" value="P:nuclear-transcribed mRNA catabolic process, nonsense-mediated decay"/>
    <property type="evidence" value="ECO:0007669"/>
    <property type="project" value="UniProtKB-KW"/>
</dbReference>
<keyword evidence="3" id="KW-0866">Nonsense-mediated mRNA decay</keyword>
<evidence type="ECO:0000256" key="1">
    <source>
        <dbReference type="ARBA" id="ARBA00004123"/>
    </source>
</evidence>
<dbReference type="InterPro" id="IPR035979">
    <property type="entry name" value="RBD_domain_sf"/>
</dbReference>
<sequence>MTTVTTHDEHQTHITSAMNQNHGSVDAQRQKTVTPSVSRLKFLIRRLPPGLTQEEFMSTLGSEWKVGQGRVDWALFKPGKTSRDPSKPSRPSRAYIHLTDESYLSQLCEIVRRSVFEDALNTFRNQCLIGPPTIEYALFGYIPSNKTRVDARAGTIDQDIEFMNFLEGLANPTKDQNPETSIEVYPKQEKITTTPLVQFLIEKKATKNKEAAAKAVRKQEIQTSKSRNSKDSILNPDDTKKVRDSRSDRSAGKDAKESVKILNREAQSSTTSKPNTPNSVKASPTNDKSKLPPTRQRGVAIATHIRMLQRDLGINPSQASRKIKRETADALKIEKTEAADETTTIAKETDSQITQAVIIPTAPRGKLNNQNNRRVRSKGHLIGLDSNSSTPTVSNSQTPVVLLKKPESLRKNKTSNSSELVAPPIKMKSAGPLRKTMPATTSTENIVQAFVKHANLSQGITEPLLEEAMKSFGDVSKVEIDKRKGFAYVSFADMDGLKKAIDASPIPIAQGAVQVMPRKVSVLPSEKKITQQTSHTPPRSGRGGRGGNNGRRTSKPASKSFVTNNSTNVSLEHVKHTISQSIEEKK</sequence>
<evidence type="ECO:0000256" key="3">
    <source>
        <dbReference type="ARBA" id="ARBA00023161"/>
    </source>
</evidence>
<dbReference type="GO" id="GO:0045727">
    <property type="term" value="P:positive regulation of translation"/>
    <property type="evidence" value="ECO:0007669"/>
    <property type="project" value="TreeGrafter"/>
</dbReference>
<feature type="domain" description="RRM" evidence="7">
    <location>
        <begin position="449"/>
        <end position="527"/>
    </location>
</feature>
<comment type="similarity">
    <text evidence="2">Belongs to the RENT3 family.</text>
</comment>
<dbReference type="Proteomes" id="UP000285326">
    <property type="component" value="Unassembled WGS sequence"/>
</dbReference>
<feature type="region of interest" description="Disordered" evidence="6">
    <location>
        <begin position="215"/>
        <end position="295"/>
    </location>
</feature>
<dbReference type="CDD" id="cd00590">
    <property type="entry name" value="RRM_SF"/>
    <property type="match status" value="1"/>
</dbReference>
<dbReference type="AlphaFoldDB" id="A0A420IIV5"/>
<proteinExistence type="inferred from homology"/>
<dbReference type="InterPro" id="IPR012677">
    <property type="entry name" value="Nucleotide-bd_a/b_plait_sf"/>
</dbReference>
<protein>
    <submittedName>
        <fullName evidence="8">Putative nonsense-mediated mrna decay protein</fullName>
    </submittedName>
</protein>
<dbReference type="CDD" id="cd12455">
    <property type="entry name" value="RRM_like_Smg4_UPF3"/>
    <property type="match status" value="1"/>
</dbReference>
<dbReference type="Pfam" id="PF00076">
    <property type="entry name" value="RRM_1"/>
    <property type="match status" value="1"/>
</dbReference>
<dbReference type="GO" id="GO:0005737">
    <property type="term" value="C:cytoplasm"/>
    <property type="evidence" value="ECO:0007669"/>
    <property type="project" value="TreeGrafter"/>
</dbReference>
<dbReference type="PROSITE" id="PS50102">
    <property type="entry name" value="RRM"/>
    <property type="match status" value="1"/>
</dbReference>
<evidence type="ECO:0000256" key="4">
    <source>
        <dbReference type="ARBA" id="ARBA00023242"/>
    </source>
</evidence>
<keyword evidence="4" id="KW-0539">Nucleus</keyword>